<feature type="compositionally biased region" description="Basic residues" evidence="7">
    <location>
        <begin position="963"/>
        <end position="973"/>
    </location>
</feature>
<evidence type="ECO:0000313" key="11">
    <source>
        <dbReference type="Proteomes" id="UP000289738"/>
    </source>
</evidence>
<feature type="domain" description="G-patch" evidence="9">
    <location>
        <begin position="159"/>
        <end position="178"/>
    </location>
</feature>
<dbReference type="PROSITE" id="PS50174">
    <property type="entry name" value="G_PATCH"/>
    <property type="match status" value="1"/>
</dbReference>
<dbReference type="PANTHER" id="PTHR13384">
    <property type="entry name" value="G PATCH DOMAIN-CONTAINING PROTEIN 1"/>
    <property type="match status" value="1"/>
</dbReference>
<keyword evidence="2" id="KW-0341">Growth regulation</keyword>
<dbReference type="SUPFAM" id="SSF109905">
    <property type="entry name" value="Surp module (SWAP domain)"/>
    <property type="match status" value="1"/>
</dbReference>
<feature type="region of interest" description="Disordered" evidence="7">
    <location>
        <begin position="262"/>
        <end position="283"/>
    </location>
</feature>
<feature type="region of interest" description="Disordered" evidence="7">
    <location>
        <begin position="1032"/>
        <end position="1089"/>
    </location>
</feature>
<evidence type="ECO:0000256" key="7">
    <source>
        <dbReference type="SAM" id="MobiDB-lite"/>
    </source>
</evidence>
<evidence type="ECO:0000256" key="1">
    <source>
        <dbReference type="ARBA" id="ARBA00004123"/>
    </source>
</evidence>
<dbReference type="EMBL" id="SDMP01000011">
    <property type="protein sequence ID" value="RYR31642.1"/>
    <property type="molecule type" value="Genomic_DNA"/>
</dbReference>
<dbReference type="AlphaFoldDB" id="A0A445AYX4"/>
<feature type="compositionally biased region" description="Basic and acidic residues" evidence="7">
    <location>
        <begin position="339"/>
        <end position="354"/>
    </location>
</feature>
<feature type="region of interest" description="Disordered" evidence="7">
    <location>
        <begin position="330"/>
        <end position="358"/>
    </location>
</feature>
<comment type="subcellular location">
    <subcellularLocation>
        <location evidence="1">Nucleus</location>
    </subcellularLocation>
</comment>
<dbReference type="SMART" id="SM00648">
    <property type="entry name" value="SWAP"/>
    <property type="match status" value="1"/>
</dbReference>
<evidence type="ECO:0000256" key="6">
    <source>
        <dbReference type="ARBA" id="ARBA00023242"/>
    </source>
</evidence>
<sequence length="1109" mass="124744">MDSDEEDFVFYGTPIEREEELTSRKKKAIAESSGQLRTLPAWKQEVRDEEGRRRFHGAFTGGYSAGYYNTVGSKEGWTPQTFRSSRKNRAEFKEQNILNFLDEDEKAELDGRFLGTSSQFDTFGFTAAEIARKQAEKEQKQRPSVIPGPAPDELIQPATESIGVKLLLKMGWRRGRSIKDSHADALYDARRQARRAFLAFSSDDPKVNTSESEQNKDDVETFLEQSTNDDVQSSKSTPVFVLNPKQDLYGLGFDPYKHAPEFREKKRSRLSSKGGPGYSKNMSTRNSLFSLKSGKSAPGFGIGALEELDAEDEDVYATGFEFEDTYVQEVEEPSTLRLENQKKKDQKDQKDHDNLPGFRVASNTDYQMERFEAPPIPKDFVPRHSFSGPLEINHKNYDLPPPDIPPPEDSNLKILIEGVANLVARCGKLYEDISREKNQSNPLFSFLSGGTGHDYYARKLWEAQQKCKDKTKPLLDGKVSSDVKRLTAESRGQILGEKPLERSLQDPSSSVASTDVHLQFNLTDTFTKSEPFGELPDVEKPFKHDPAKQERFEQFLKDKYRGGLRSTKSSLAGDMSEAARARERLDFEAAAEAILKGKEGKESNLGIPSSMDFITGGLMQFTSGEAELFYHVQQPKKDLQSEDLAQKKKYPRREEFQWRPSALLCKRFDLIDPYMGKPAPAPRSRSKLDSLIFTSDSAKGAKIEEPVLSKNISYVQQSANQDITKSTAESETEGDVEVENIERPVDLYKAIFSDDSDDGGEDPNNLEKVENQEKKAEVANTALSRLIAGDFLESLGKELGLEVPPDMPYPSQKFRNTASQEENINEHSRTNTLNVEHNSEMPPNHGLPSDQDTVYEGGPSKGDVIHANMLESGSTKINATGIYDSKSSKSNGERYKNDMKIKSPLPREQDHSSGSSSEEERKRKRSGKSSRDKHEEYRKTKTLSTHRRDYSSGSSSEEESSRKRSRHHRHRRRTESDPSSERDRHGSRSKERKKGSSREKSRMAKFPETRGSLRGLPRMEIRLWRIFPAGMGMGDEIPPKQARGPEWGSPPRPRYSPKWNGVPAGNGAPWGMGMGSNIPPRRGMGRGWGANLRAKMGSREASPAPTLPH</sequence>
<accession>A0A445AYX4</accession>
<name>A0A445AYX4_ARAHY</name>
<dbReference type="Pfam" id="PF01805">
    <property type="entry name" value="Surp"/>
    <property type="match status" value="1"/>
</dbReference>
<evidence type="ECO:0000259" key="8">
    <source>
        <dbReference type="PROSITE" id="PS50128"/>
    </source>
</evidence>
<dbReference type="Gene3D" id="1.10.10.790">
    <property type="entry name" value="Surp module"/>
    <property type="match status" value="1"/>
</dbReference>
<dbReference type="GO" id="GO:0006397">
    <property type="term" value="P:mRNA processing"/>
    <property type="evidence" value="ECO:0007669"/>
    <property type="project" value="UniProtKB-KW"/>
</dbReference>
<feature type="compositionally biased region" description="Basic and acidic residues" evidence="7">
    <location>
        <begin position="929"/>
        <end position="939"/>
    </location>
</feature>
<feature type="domain" description="SURP motif" evidence="8">
    <location>
        <begin position="415"/>
        <end position="459"/>
    </location>
</feature>
<feature type="compositionally biased region" description="Basic and acidic residues" evidence="7">
    <location>
        <begin position="891"/>
        <end position="911"/>
    </location>
</feature>
<dbReference type="GO" id="GO:0031047">
    <property type="term" value="P:regulatory ncRNA-mediated gene silencing"/>
    <property type="evidence" value="ECO:0007669"/>
    <property type="project" value="UniProtKB-KW"/>
</dbReference>
<reference evidence="10 11" key="1">
    <citation type="submission" date="2019-01" db="EMBL/GenBank/DDBJ databases">
        <title>Sequencing of cultivated peanut Arachis hypogaea provides insights into genome evolution and oil improvement.</title>
        <authorList>
            <person name="Chen X."/>
        </authorList>
    </citation>
    <scope>NUCLEOTIDE SEQUENCE [LARGE SCALE GENOMIC DNA]</scope>
    <source>
        <strain evidence="11">cv. Fuhuasheng</strain>
        <tissue evidence="10">Leaves</tissue>
    </source>
</reference>
<proteinExistence type="predicted"/>
<keyword evidence="11" id="KW-1185">Reference proteome</keyword>
<feature type="region of interest" description="Disordered" evidence="7">
    <location>
        <begin position="835"/>
        <end position="1013"/>
    </location>
</feature>
<dbReference type="InterPro" id="IPR035967">
    <property type="entry name" value="SWAP/Surp_sf"/>
</dbReference>
<dbReference type="PANTHER" id="PTHR13384:SF19">
    <property type="entry name" value="G PATCH DOMAIN-CONTAINING PROTEIN 1"/>
    <property type="match status" value="1"/>
</dbReference>
<dbReference type="FunFam" id="1.10.10.790:FF:000012">
    <property type="entry name" value="G patch domain-containing protein TGH"/>
    <property type="match status" value="1"/>
</dbReference>
<dbReference type="Pfam" id="PF26093">
    <property type="entry name" value="HTH_TGH"/>
    <property type="match status" value="1"/>
</dbReference>
<keyword evidence="4" id="KW-0694">RNA-binding</keyword>
<dbReference type="GO" id="GO:0005634">
    <property type="term" value="C:nucleus"/>
    <property type="evidence" value="ECO:0007669"/>
    <property type="project" value="UniProtKB-SubCell"/>
</dbReference>
<feature type="region of interest" description="Disordered" evidence="7">
    <location>
        <begin position="752"/>
        <end position="772"/>
    </location>
</feature>
<keyword evidence="3" id="KW-0507">mRNA processing</keyword>
<dbReference type="InterPro" id="IPR000061">
    <property type="entry name" value="Surp"/>
</dbReference>
<dbReference type="GO" id="GO:0003723">
    <property type="term" value="F:RNA binding"/>
    <property type="evidence" value="ECO:0007669"/>
    <property type="project" value="UniProtKB-KW"/>
</dbReference>
<comment type="caution">
    <text evidence="10">The sequence shown here is derived from an EMBL/GenBank/DDBJ whole genome shotgun (WGS) entry which is preliminary data.</text>
</comment>
<evidence type="ECO:0000256" key="4">
    <source>
        <dbReference type="ARBA" id="ARBA00022884"/>
    </source>
</evidence>
<gene>
    <name evidence="10" type="ORF">Ahy_B01g056495</name>
</gene>
<protein>
    <recommendedName>
        <fullName evidence="12">SURP motif domain-containing protein</fullName>
    </recommendedName>
</protein>
<evidence type="ECO:0000256" key="2">
    <source>
        <dbReference type="ARBA" id="ARBA00022604"/>
    </source>
</evidence>
<dbReference type="InterPro" id="IPR000467">
    <property type="entry name" value="G_patch_dom"/>
</dbReference>
<dbReference type="Proteomes" id="UP000289738">
    <property type="component" value="Chromosome B01"/>
</dbReference>
<organism evidence="10 11">
    <name type="scientific">Arachis hypogaea</name>
    <name type="common">Peanut</name>
    <dbReference type="NCBI Taxonomy" id="3818"/>
    <lineage>
        <taxon>Eukaryota</taxon>
        <taxon>Viridiplantae</taxon>
        <taxon>Streptophyta</taxon>
        <taxon>Embryophyta</taxon>
        <taxon>Tracheophyta</taxon>
        <taxon>Spermatophyta</taxon>
        <taxon>Magnoliopsida</taxon>
        <taxon>eudicotyledons</taxon>
        <taxon>Gunneridae</taxon>
        <taxon>Pentapetalae</taxon>
        <taxon>rosids</taxon>
        <taxon>fabids</taxon>
        <taxon>Fabales</taxon>
        <taxon>Fabaceae</taxon>
        <taxon>Papilionoideae</taxon>
        <taxon>50 kb inversion clade</taxon>
        <taxon>dalbergioids sensu lato</taxon>
        <taxon>Dalbergieae</taxon>
        <taxon>Pterocarpus clade</taxon>
        <taxon>Arachis</taxon>
    </lineage>
</organism>
<feature type="compositionally biased region" description="Basic and acidic residues" evidence="7">
    <location>
        <begin position="974"/>
        <end position="1008"/>
    </location>
</feature>
<evidence type="ECO:0000256" key="3">
    <source>
        <dbReference type="ARBA" id="ARBA00022664"/>
    </source>
</evidence>
<evidence type="ECO:0008006" key="12">
    <source>
        <dbReference type="Google" id="ProtNLM"/>
    </source>
</evidence>
<dbReference type="Pfam" id="PF07713">
    <property type="entry name" value="DUF1604"/>
    <property type="match status" value="1"/>
</dbReference>
<feature type="region of interest" description="Disordered" evidence="7">
    <location>
        <begin position="133"/>
        <end position="157"/>
    </location>
</feature>
<evidence type="ECO:0000256" key="5">
    <source>
        <dbReference type="ARBA" id="ARBA00023158"/>
    </source>
</evidence>
<dbReference type="STRING" id="3818.A0A445AYX4"/>
<dbReference type="InterPro" id="IPR011666">
    <property type="entry name" value="DUF1604"/>
</dbReference>
<keyword evidence="5" id="KW-0943">RNA-mediated gene silencing</keyword>
<evidence type="ECO:0000259" key="9">
    <source>
        <dbReference type="PROSITE" id="PS50174"/>
    </source>
</evidence>
<evidence type="ECO:0000313" key="10">
    <source>
        <dbReference type="EMBL" id="RYR31642.1"/>
    </source>
</evidence>
<keyword evidence="6" id="KW-0539">Nucleus</keyword>
<dbReference type="PROSITE" id="PS50128">
    <property type="entry name" value="SURP"/>
    <property type="match status" value="1"/>
</dbReference>